<keyword evidence="6" id="KW-0812">Transmembrane</keyword>
<dbReference type="HOGENOM" id="CLU_000445_20_15_9"/>
<name>D6XWJ0_BACIE</name>
<feature type="transmembrane region" description="Helical" evidence="6">
    <location>
        <begin position="26"/>
        <end position="46"/>
    </location>
</feature>
<feature type="transmembrane region" description="Helical" evidence="6">
    <location>
        <begin position="145"/>
        <end position="167"/>
    </location>
</feature>
<evidence type="ECO:0000256" key="5">
    <source>
        <dbReference type="ARBA" id="ARBA00023012"/>
    </source>
</evidence>
<evidence type="ECO:0000256" key="2">
    <source>
        <dbReference type="ARBA" id="ARBA00012438"/>
    </source>
</evidence>
<keyword evidence="3" id="KW-0808">Transferase</keyword>
<evidence type="ECO:0000256" key="1">
    <source>
        <dbReference type="ARBA" id="ARBA00000085"/>
    </source>
</evidence>
<keyword evidence="5" id="KW-0902">Two-component regulatory system</keyword>
<dbReference type="GO" id="GO:0016020">
    <property type="term" value="C:membrane"/>
    <property type="evidence" value="ECO:0007669"/>
    <property type="project" value="InterPro"/>
</dbReference>
<feature type="domain" description="Signal transduction histidine kinase subgroup 3 dimerisation and phosphoacceptor" evidence="7">
    <location>
        <begin position="201"/>
        <end position="263"/>
    </location>
</feature>
<dbReference type="EC" id="2.7.13.3" evidence="2"/>
<dbReference type="AlphaFoldDB" id="D6XWJ0"/>
<keyword evidence="6" id="KW-0472">Membrane</keyword>
<dbReference type="Gene3D" id="3.30.565.10">
    <property type="entry name" value="Histidine kinase-like ATPase, C-terminal domain"/>
    <property type="match status" value="1"/>
</dbReference>
<dbReference type="RefSeq" id="WP_013171261.1">
    <property type="nucleotide sequence ID" value="NC_014219.1"/>
</dbReference>
<proteinExistence type="predicted"/>
<evidence type="ECO:0000313" key="9">
    <source>
        <dbReference type="Proteomes" id="UP000000271"/>
    </source>
</evidence>
<organism evidence="8 9">
    <name type="scientific">Bacillus selenitireducens (strain ATCC 700615 / DSM 15326 / MLS10)</name>
    <dbReference type="NCBI Taxonomy" id="439292"/>
    <lineage>
        <taxon>Bacteria</taxon>
        <taxon>Bacillati</taxon>
        <taxon>Bacillota</taxon>
        <taxon>Bacilli</taxon>
        <taxon>Bacillales</taxon>
        <taxon>Bacillaceae</taxon>
        <taxon>Salisediminibacterium</taxon>
    </lineage>
</organism>
<keyword evidence="4 8" id="KW-0418">Kinase</keyword>
<keyword evidence="9" id="KW-1185">Reference proteome</keyword>
<comment type="catalytic activity">
    <reaction evidence="1">
        <text>ATP + protein L-histidine = ADP + protein N-phospho-L-histidine.</text>
        <dbReference type="EC" id="2.7.13.3"/>
    </reaction>
</comment>
<dbReference type="Gene3D" id="1.20.5.1930">
    <property type="match status" value="1"/>
</dbReference>
<evidence type="ECO:0000256" key="6">
    <source>
        <dbReference type="SAM" id="Phobius"/>
    </source>
</evidence>
<dbReference type="GO" id="GO:0000155">
    <property type="term" value="F:phosphorelay sensor kinase activity"/>
    <property type="evidence" value="ECO:0007669"/>
    <property type="project" value="InterPro"/>
</dbReference>
<sequence>MRVSSKQTDTPEYEPVISQRLIHHQYWLWLGLLITAFGGYLILTPVTSPVMMIRYIAAGLFFALFFLLPLTHSYRKLSGAAMALFLAVAAYPFEAPALYLFLIAMIIYSGTVLYHLPRAGGLLLHTALFAAVSAGSWLTGGVEPLLITAVFGLLLIPVFILAFGLIARYEALKEEHQSVISAYRATKRQLVADEERARHDERRTIARELHDSVGHKLTALLMQLEVYRMSLPPAGQGDVDSLKELAKDSLSETRQAVKTLKHHEAAGLAAMIQLIRKLEAETMIHVQLTVRQGALTAPLSGDQAAAVYRAVQESLTNSMRHSGGREVSILFEVIGDTVFRFHVSNPVTDDAPLKEGFGLTAMRERITACGGQLTISKEADRFAIDGRLPLMKEGDDA</sequence>
<evidence type="ECO:0000313" key="8">
    <source>
        <dbReference type="EMBL" id="ADH97832.1"/>
    </source>
</evidence>
<feature type="transmembrane region" description="Helical" evidence="6">
    <location>
        <begin position="52"/>
        <end position="70"/>
    </location>
</feature>
<feature type="transmembrane region" description="Helical" evidence="6">
    <location>
        <begin position="122"/>
        <end position="139"/>
    </location>
</feature>
<dbReference type="PANTHER" id="PTHR24421">
    <property type="entry name" value="NITRATE/NITRITE SENSOR PROTEIN NARX-RELATED"/>
    <property type="match status" value="1"/>
</dbReference>
<evidence type="ECO:0000256" key="4">
    <source>
        <dbReference type="ARBA" id="ARBA00022777"/>
    </source>
</evidence>
<dbReference type="CDD" id="cd16917">
    <property type="entry name" value="HATPase_UhpB-NarQ-NarX-like"/>
    <property type="match status" value="1"/>
</dbReference>
<dbReference type="OrthoDB" id="199946at2"/>
<accession>D6XWJ0</accession>
<reference evidence="8" key="1">
    <citation type="submission" date="2009-10" db="EMBL/GenBank/DDBJ databases">
        <title>Complete sequence of Bacillus selenitireducens MLS10.</title>
        <authorList>
            <consortium name="US DOE Joint Genome Institute"/>
            <person name="Lucas S."/>
            <person name="Copeland A."/>
            <person name="Lapidus A."/>
            <person name="Glavina del Rio T."/>
            <person name="Dalin E."/>
            <person name="Tice H."/>
            <person name="Bruce D."/>
            <person name="Goodwin L."/>
            <person name="Pitluck S."/>
            <person name="Sims D."/>
            <person name="Brettin T."/>
            <person name="Detter J.C."/>
            <person name="Han C."/>
            <person name="Larimer F."/>
            <person name="Land M."/>
            <person name="Hauser L."/>
            <person name="Kyrpides N."/>
            <person name="Ovchinnikova G."/>
            <person name="Stolz J."/>
        </authorList>
    </citation>
    <scope>NUCLEOTIDE SEQUENCE [LARGE SCALE GENOMIC DNA]</scope>
    <source>
        <strain evidence="8">MLS10</strain>
    </source>
</reference>
<protein>
    <recommendedName>
        <fullName evidence="2">histidine kinase</fullName>
        <ecNumber evidence="2">2.7.13.3</ecNumber>
    </recommendedName>
</protein>
<dbReference type="Proteomes" id="UP000000271">
    <property type="component" value="Chromosome"/>
</dbReference>
<dbReference type="GO" id="GO:0046983">
    <property type="term" value="F:protein dimerization activity"/>
    <property type="evidence" value="ECO:0007669"/>
    <property type="project" value="InterPro"/>
</dbReference>
<dbReference type="InterPro" id="IPR036890">
    <property type="entry name" value="HATPase_C_sf"/>
</dbReference>
<dbReference type="SUPFAM" id="SSF55874">
    <property type="entry name" value="ATPase domain of HSP90 chaperone/DNA topoisomerase II/histidine kinase"/>
    <property type="match status" value="1"/>
</dbReference>
<evidence type="ECO:0000256" key="3">
    <source>
        <dbReference type="ARBA" id="ARBA00022679"/>
    </source>
</evidence>
<keyword evidence="6" id="KW-1133">Transmembrane helix</keyword>
<dbReference type="eggNOG" id="COG4585">
    <property type="taxonomic scope" value="Bacteria"/>
</dbReference>
<dbReference type="PANTHER" id="PTHR24421:SF59">
    <property type="entry name" value="OXYGEN SENSOR HISTIDINE KINASE NREB"/>
    <property type="match status" value="1"/>
</dbReference>
<dbReference type="InterPro" id="IPR011712">
    <property type="entry name" value="Sig_transdc_His_kin_sub3_dim/P"/>
</dbReference>
<dbReference type="KEGG" id="bse:Bsel_0292"/>
<dbReference type="Pfam" id="PF07730">
    <property type="entry name" value="HisKA_3"/>
    <property type="match status" value="1"/>
</dbReference>
<gene>
    <name evidence="8" type="ordered locus">Bsel_0292</name>
</gene>
<dbReference type="EMBL" id="CP001791">
    <property type="protein sequence ID" value="ADH97832.1"/>
    <property type="molecule type" value="Genomic_DNA"/>
</dbReference>
<dbReference type="InterPro" id="IPR050482">
    <property type="entry name" value="Sensor_HK_TwoCompSys"/>
</dbReference>
<dbReference type="STRING" id="439292.Bsel_0292"/>
<evidence type="ECO:0000259" key="7">
    <source>
        <dbReference type="Pfam" id="PF07730"/>
    </source>
</evidence>